<dbReference type="AlphaFoldDB" id="A0A0F8WYD9"/>
<feature type="domain" description="RNA polymerase sigma-70 region 2" evidence="1">
    <location>
        <begin position="13"/>
        <end position="74"/>
    </location>
</feature>
<name>A0A0F8WYD9_9ZZZZ</name>
<dbReference type="GO" id="GO:0006352">
    <property type="term" value="P:DNA-templated transcription initiation"/>
    <property type="evidence" value="ECO:0007669"/>
    <property type="project" value="InterPro"/>
</dbReference>
<dbReference type="Pfam" id="PF04542">
    <property type="entry name" value="Sigma70_r2"/>
    <property type="match status" value="1"/>
</dbReference>
<accession>A0A0F8WYD9</accession>
<dbReference type="Gene3D" id="1.10.1740.10">
    <property type="match status" value="1"/>
</dbReference>
<evidence type="ECO:0000313" key="2">
    <source>
        <dbReference type="EMBL" id="KKK53445.1"/>
    </source>
</evidence>
<dbReference type="EMBL" id="LAZR01066502">
    <property type="protein sequence ID" value="KKK53445.1"/>
    <property type="molecule type" value="Genomic_DNA"/>
</dbReference>
<evidence type="ECO:0000259" key="1">
    <source>
        <dbReference type="Pfam" id="PF04542"/>
    </source>
</evidence>
<dbReference type="SUPFAM" id="SSF88946">
    <property type="entry name" value="Sigma2 domain of RNA polymerase sigma factors"/>
    <property type="match status" value="1"/>
</dbReference>
<organism evidence="2">
    <name type="scientific">marine sediment metagenome</name>
    <dbReference type="NCBI Taxonomy" id="412755"/>
    <lineage>
        <taxon>unclassified sequences</taxon>
        <taxon>metagenomes</taxon>
        <taxon>ecological metagenomes</taxon>
    </lineage>
</organism>
<gene>
    <name evidence="2" type="ORF">LCGC14_3094720</name>
</gene>
<dbReference type="InterPro" id="IPR007627">
    <property type="entry name" value="RNA_pol_sigma70_r2"/>
</dbReference>
<dbReference type="GO" id="GO:0003700">
    <property type="term" value="F:DNA-binding transcription factor activity"/>
    <property type="evidence" value="ECO:0007669"/>
    <property type="project" value="InterPro"/>
</dbReference>
<proteinExistence type="predicted"/>
<protein>
    <recommendedName>
        <fullName evidence="1">RNA polymerase sigma-70 region 2 domain-containing protein</fullName>
    </recommendedName>
</protein>
<comment type="caution">
    <text evidence="2">The sequence shown here is derived from an EMBL/GenBank/DDBJ whole genome shotgun (WGS) entry which is preliminary data.</text>
</comment>
<sequence>MIAIAFDPVEETYHDVKKMLYKLAWNATKRWGGDFEEYLSAANEGFMVAYNTYEKGKGAAFSTWVWWVVRGKIQAMVSPKKIDQMTVNAGEAIDLDIYSSRPVFDLPAFLSDLSQDTRQVVGLIVNSPVELLDICSTKDGPECLRSGLKEQLKEAGWTMARIMESFIELKDAIHD</sequence>
<reference evidence="2" key="1">
    <citation type="journal article" date="2015" name="Nature">
        <title>Complex archaea that bridge the gap between prokaryotes and eukaryotes.</title>
        <authorList>
            <person name="Spang A."/>
            <person name="Saw J.H."/>
            <person name="Jorgensen S.L."/>
            <person name="Zaremba-Niedzwiedzka K."/>
            <person name="Martijn J."/>
            <person name="Lind A.E."/>
            <person name="van Eijk R."/>
            <person name="Schleper C."/>
            <person name="Guy L."/>
            <person name="Ettema T.J."/>
        </authorList>
    </citation>
    <scope>NUCLEOTIDE SEQUENCE</scope>
</reference>
<dbReference type="InterPro" id="IPR013325">
    <property type="entry name" value="RNA_pol_sigma_r2"/>
</dbReference>